<dbReference type="AlphaFoldDB" id="A0A438MJ05"/>
<comment type="caution">
    <text evidence="1">The sequence shown here is derived from an EMBL/GenBank/DDBJ whole genome shotgun (WGS) entry which is preliminary data.</text>
</comment>
<gene>
    <name evidence="1" type="ORF">EDD27_8333</name>
</gene>
<organism evidence="1 2">
    <name type="scientific">Nonomuraea polychroma</name>
    <dbReference type="NCBI Taxonomy" id="46176"/>
    <lineage>
        <taxon>Bacteria</taxon>
        <taxon>Bacillati</taxon>
        <taxon>Actinomycetota</taxon>
        <taxon>Actinomycetes</taxon>
        <taxon>Streptosporangiales</taxon>
        <taxon>Streptosporangiaceae</taxon>
        <taxon>Nonomuraea</taxon>
    </lineage>
</organism>
<dbReference type="InterPro" id="IPR007061">
    <property type="entry name" value="MST-like"/>
</dbReference>
<dbReference type="Pfam" id="PF04978">
    <property type="entry name" value="MST"/>
    <property type="match status" value="1"/>
</dbReference>
<evidence type="ECO:0000313" key="2">
    <source>
        <dbReference type="Proteomes" id="UP000284824"/>
    </source>
</evidence>
<dbReference type="Proteomes" id="UP000284824">
    <property type="component" value="Unassembled WGS sequence"/>
</dbReference>
<reference evidence="1 2" key="1">
    <citation type="submission" date="2019-01" db="EMBL/GenBank/DDBJ databases">
        <title>Sequencing the genomes of 1000 actinobacteria strains.</title>
        <authorList>
            <person name="Klenk H.-P."/>
        </authorList>
    </citation>
    <scope>NUCLEOTIDE SEQUENCE [LARGE SCALE GENOMIC DNA]</scope>
    <source>
        <strain evidence="1 2">DSM 43925</strain>
    </source>
</reference>
<evidence type="ECO:0000313" key="1">
    <source>
        <dbReference type="EMBL" id="RVX45526.1"/>
    </source>
</evidence>
<accession>A0A438MJ05</accession>
<dbReference type="InterPro" id="IPR034660">
    <property type="entry name" value="DinB/YfiT-like"/>
</dbReference>
<dbReference type="RefSeq" id="WP_206641872.1">
    <property type="nucleotide sequence ID" value="NZ_SAUN01000001.1"/>
</dbReference>
<proteinExistence type="predicted"/>
<dbReference type="EMBL" id="SAUN01000001">
    <property type="protein sequence ID" value="RVX45526.1"/>
    <property type="molecule type" value="Genomic_DNA"/>
</dbReference>
<name>A0A438MJ05_9ACTN</name>
<protein>
    <submittedName>
        <fullName evidence="1">Uncharacterized protein DUF664</fullName>
    </submittedName>
</protein>
<sequence length="173" mass="18977">MVDDSEKNALLMFLEAQRASVLAILDGLDDRLLTTAVLPSGWTPLGLVEHLGYAERHWFQEIATGSDEPLDWPDDDHAPLTTPRPPSVVFAFYRAQCERSNAFIAATPLSAPPKERHPGPLGDEITDLRGIILHMIEETARHAGHLDVARELLDGKTGLGPVLPSNTTEFAPR</sequence>
<keyword evidence="2" id="KW-1185">Reference proteome</keyword>
<dbReference type="SUPFAM" id="SSF109854">
    <property type="entry name" value="DinB/YfiT-like putative metalloenzymes"/>
    <property type="match status" value="1"/>
</dbReference>
<dbReference type="Gene3D" id="1.20.120.450">
    <property type="entry name" value="dinb family like domain"/>
    <property type="match status" value="1"/>
</dbReference>